<dbReference type="GO" id="GO:0046872">
    <property type="term" value="F:metal ion binding"/>
    <property type="evidence" value="ECO:0007669"/>
    <property type="project" value="UniProtKB-KW"/>
</dbReference>
<evidence type="ECO:0000256" key="2">
    <source>
        <dbReference type="ARBA" id="ARBA00008072"/>
    </source>
</evidence>
<keyword evidence="3" id="KW-0479">Metal-binding</keyword>
<proteinExistence type="inferred from homology"/>
<dbReference type="Pfam" id="PF08240">
    <property type="entry name" value="ADH_N"/>
    <property type="match status" value="1"/>
</dbReference>
<dbReference type="AlphaFoldDB" id="A0A0D2IPP6"/>
<evidence type="ECO:0000256" key="5">
    <source>
        <dbReference type="ARBA" id="ARBA00023002"/>
    </source>
</evidence>
<dbReference type="SUPFAM" id="SSF51735">
    <property type="entry name" value="NAD(P)-binding Rossmann-fold domains"/>
    <property type="match status" value="1"/>
</dbReference>
<dbReference type="SUPFAM" id="SSF50129">
    <property type="entry name" value="GroES-like"/>
    <property type="match status" value="1"/>
</dbReference>
<dbReference type="CDD" id="cd08278">
    <property type="entry name" value="benzyl_alcohol_DH"/>
    <property type="match status" value="1"/>
</dbReference>
<dbReference type="GO" id="GO:0016491">
    <property type="term" value="F:oxidoreductase activity"/>
    <property type="evidence" value="ECO:0007669"/>
    <property type="project" value="UniProtKB-KW"/>
</dbReference>
<sequence length="379" mass="39884">MESLPSKNIPTKALVVDKPNAPFILEDVVLDEVRENELLVEIKYSGICHTDLVIQQGKMPIGGFPVVAGHEGAGIILRLGGGLEGSGLREGDRVILGFASCMSCSACRKGSKGACANIALTNFGGTRGLDDTSIRRPNGDFVRGPVFGQSSFSKLAVCDARTVVKYPGPVEDLSFLAPLGCGFMTGAGTVMDVLKPQSSSSIAILGLGAVGLCALMAAKSLNVAEIVAIDIVDSRLELAKCLGATHALDGRKYRDIEAAIREASTHGVDYIVDTTGLISAINSGIKALAQRGTLAIVGTPPPRECLSAEAMDMLIHCKKIIGITGAYANPQELIPRLVKMFKEGSFPISSLSKTYPSTEIEQAIKDMKSGKVVKPVLAW</sequence>
<dbReference type="PANTHER" id="PTHR43350:SF20">
    <property type="entry name" value="ENOYL REDUCTASE (ER) DOMAIN-CONTAINING PROTEIN"/>
    <property type="match status" value="1"/>
</dbReference>
<feature type="domain" description="Enoyl reductase (ER)" evidence="6">
    <location>
        <begin position="18"/>
        <end position="377"/>
    </location>
</feature>
<dbReference type="EMBL" id="KN846980">
    <property type="protein sequence ID" value="KIW98779.1"/>
    <property type="molecule type" value="Genomic_DNA"/>
</dbReference>
<dbReference type="RefSeq" id="XP_016625448.1">
    <property type="nucleotide sequence ID" value="XM_016758199.1"/>
</dbReference>
<dbReference type="InterPro" id="IPR020843">
    <property type="entry name" value="ER"/>
</dbReference>
<gene>
    <name evidence="7" type="ORF">Z519_00442</name>
</gene>
<comment type="cofactor">
    <cofactor evidence="1">
        <name>Zn(2+)</name>
        <dbReference type="ChEBI" id="CHEBI:29105"/>
    </cofactor>
</comment>
<comment type="similarity">
    <text evidence="2">Belongs to the zinc-containing alcohol dehydrogenase family.</text>
</comment>
<dbReference type="Gene3D" id="3.90.180.10">
    <property type="entry name" value="Medium-chain alcohol dehydrogenases, catalytic domain"/>
    <property type="match status" value="1"/>
</dbReference>
<dbReference type="PANTHER" id="PTHR43350">
    <property type="entry name" value="NAD-DEPENDENT ALCOHOL DEHYDROGENASE"/>
    <property type="match status" value="1"/>
</dbReference>
<dbReference type="Proteomes" id="UP000053789">
    <property type="component" value="Unassembled WGS sequence"/>
</dbReference>
<evidence type="ECO:0000256" key="1">
    <source>
        <dbReference type="ARBA" id="ARBA00001947"/>
    </source>
</evidence>
<evidence type="ECO:0000259" key="6">
    <source>
        <dbReference type="SMART" id="SM00829"/>
    </source>
</evidence>
<evidence type="ECO:0000313" key="7">
    <source>
        <dbReference type="EMBL" id="KIW98779.1"/>
    </source>
</evidence>
<keyword evidence="8" id="KW-1185">Reference proteome</keyword>
<accession>A0A0D2IPP6</accession>
<evidence type="ECO:0000313" key="8">
    <source>
        <dbReference type="Proteomes" id="UP000053789"/>
    </source>
</evidence>
<reference evidence="7" key="1">
    <citation type="submission" date="2015-01" db="EMBL/GenBank/DDBJ databases">
        <title>The Genome Sequence of Cladophialophora bantiana CBS 173.52.</title>
        <authorList>
            <consortium name="The Broad Institute Genomics Platform"/>
            <person name="Cuomo C."/>
            <person name="de Hoog S."/>
            <person name="Gorbushina A."/>
            <person name="Stielow B."/>
            <person name="Teixiera M."/>
            <person name="Abouelleil A."/>
            <person name="Chapman S.B."/>
            <person name="Priest M."/>
            <person name="Young S.K."/>
            <person name="Wortman J."/>
            <person name="Nusbaum C."/>
            <person name="Birren B."/>
        </authorList>
    </citation>
    <scope>NUCLEOTIDE SEQUENCE [LARGE SCALE GENOMIC DNA]</scope>
    <source>
        <strain evidence="7">CBS 173.52</strain>
    </source>
</reference>
<name>A0A0D2IPP6_CLAB1</name>
<dbReference type="SMART" id="SM00829">
    <property type="entry name" value="PKS_ER"/>
    <property type="match status" value="1"/>
</dbReference>
<evidence type="ECO:0000256" key="3">
    <source>
        <dbReference type="ARBA" id="ARBA00022723"/>
    </source>
</evidence>
<keyword evidence="4" id="KW-0862">Zinc</keyword>
<dbReference type="InterPro" id="IPR013149">
    <property type="entry name" value="ADH-like_C"/>
</dbReference>
<dbReference type="HOGENOM" id="CLU_026673_14_1_1"/>
<dbReference type="OrthoDB" id="1560166at2759"/>
<dbReference type="VEuPathDB" id="FungiDB:Z519_00442"/>
<dbReference type="Pfam" id="PF00107">
    <property type="entry name" value="ADH_zinc_N"/>
    <property type="match status" value="1"/>
</dbReference>
<dbReference type="InterPro" id="IPR036291">
    <property type="entry name" value="NAD(P)-bd_dom_sf"/>
</dbReference>
<dbReference type="InterPro" id="IPR013154">
    <property type="entry name" value="ADH-like_N"/>
</dbReference>
<dbReference type="InterPro" id="IPR011032">
    <property type="entry name" value="GroES-like_sf"/>
</dbReference>
<keyword evidence="5" id="KW-0560">Oxidoreductase</keyword>
<dbReference type="GeneID" id="27693370"/>
<organism evidence="7 8">
    <name type="scientific">Cladophialophora bantiana (strain ATCC 10958 / CBS 173.52 / CDC B-1940 / NIH 8579)</name>
    <name type="common">Xylohypha bantiana</name>
    <dbReference type="NCBI Taxonomy" id="1442370"/>
    <lineage>
        <taxon>Eukaryota</taxon>
        <taxon>Fungi</taxon>
        <taxon>Dikarya</taxon>
        <taxon>Ascomycota</taxon>
        <taxon>Pezizomycotina</taxon>
        <taxon>Eurotiomycetes</taxon>
        <taxon>Chaetothyriomycetidae</taxon>
        <taxon>Chaetothyriales</taxon>
        <taxon>Herpotrichiellaceae</taxon>
        <taxon>Cladophialophora</taxon>
    </lineage>
</organism>
<evidence type="ECO:0000256" key="4">
    <source>
        <dbReference type="ARBA" id="ARBA00022833"/>
    </source>
</evidence>
<dbReference type="Gene3D" id="3.40.50.720">
    <property type="entry name" value="NAD(P)-binding Rossmann-like Domain"/>
    <property type="match status" value="1"/>
</dbReference>
<protein>
    <recommendedName>
        <fullName evidence="6">Enoyl reductase (ER) domain-containing protein</fullName>
    </recommendedName>
</protein>
<dbReference type="FunFam" id="3.40.50.720:FF:000003">
    <property type="entry name" value="S-(hydroxymethyl)glutathione dehydrogenase"/>
    <property type="match status" value="1"/>
</dbReference>